<name>L8H6N8_ACACF</name>
<dbReference type="EMBL" id="KB007926">
    <property type="protein sequence ID" value="ELR20096.1"/>
    <property type="molecule type" value="Genomic_DNA"/>
</dbReference>
<evidence type="ECO:0000313" key="6">
    <source>
        <dbReference type="Proteomes" id="UP000011083"/>
    </source>
</evidence>
<dbReference type="GO" id="GO:0005634">
    <property type="term" value="C:nucleus"/>
    <property type="evidence" value="ECO:0007669"/>
    <property type="project" value="TreeGrafter"/>
</dbReference>
<sequence>MAASSASAVVAENGGSGSSELWKAVAAREEDLGEVAARLKDCMGWGGAGLEAVGEDGTTPLQKAASFGRSASVHLLLSQGADPNKPSPSEIYTGYSALHYACGRVGQEDCMRTLLADSRTNVNARNAKGQTALSVACAHGSPGMAQLLLAHPGIDKRATDNDGVSVLMLVAATGRDQFLDVLLQDPEIRATINDADKHGDTALHHAFQSIQLQRFFKNAYPVTPVQEALVYRLVRAGADLNAKNRDKLPPRYFASRHYKALLSSVSAVVSAGGELPESLEGLLESSGAEGGLAGVPEGEAKAGLVAALAKYRSEREAALEAQARMGGCPFVPLQPRKRPPAGSDNEDEDEDDEESESESEDSEEESEDDEEEGDSSAESASEGTAGAGGSPPVPSAAAPSGHPSVAAGADISACPFFQKQKAATAAAAAAVATPSAAATTETQSRPTTPAEAVKPAAGKCPIPFHHELADRRNWAFLAILIVAVILARLL</sequence>
<dbReference type="GO" id="GO:0000976">
    <property type="term" value="F:transcription cis-regulatory region binding"/>
    <property type="evidence" value="ECO:0007669"/>
    <property type="project" value="TreeGrafter"/>
</dbReference>
<proteinExistence type="predicted"/>
<dbReference type="Pfam" id="PF00023">
    <property type="entry name" value="Ank"/>
    <property type="match status" value="1"/>
</dbReference>
<dbReference type="PROSITE" id="PS50297">
    <property type="entry name" value="ANK_REP_REGION"/>
    <property type="match status" value="1"/>
</dbReference>
<dbReference type="InterPro" id="IPR050663">
    <property type="entry name" value="Ankyrin-SOCS_Box"/>
</dbReference>
<dbReference type="OMA" id="DHERIAY"/>
<dbReference type="AlphaFoldDB" id="L8H6N8"/>
<feature type="compositionally biased region" description="Low complexity" evidence="4">
    <location>
        <begin position="395"/>
        <end position="404"/>
    </location>
</feature>
<feature type="repeat" description="ANK" evidence="3">
    <location>
        <begin position="56"/>
        <end position="88"/>
    </location>
</feature>
<dbReference type="PROSITE" id="PS50088">
    <property type="entry name" value="ANK_REPEAT"/>
    <property type="match status" value="2"/>
</dbReference>
<keyword evidence="2 3" id="KW-0040">ANK repeat</keyword>
<evidence type="ECO:0000256" key="4">
    <source>
        <dbReference type="SAM" id="MobiDB-lite"/>
    </source>
</evidence>
<dbReference type="Proteomes" id="UP000011083">
    <property type="component" value="Unassembled WGS sequence"/>
</dbReference>
<dbReference type="KEGG" id="acan:ACA1_114860"/>
<keyword evidence="6" id="KW-1185">Reference proteome</keyword>
<evidence type="ECO:0000256" key="2">
    <source>
        <dbReference type="ARBA" id="ARBA00023043"/>
    </source>
</evidence>
<accession>L8H6N8</accession>
<dbReference type="SUPFAM" id="SSF48403">
    <property type="entry name" value="Ankyrin repeat"/>
    <property type="match status" value="1"/>
</dbReference>
<dbReference type="GeneID" id="14920940"/>
<keyword evidence="1" id="KW-0677">Repeat</keyword>
<feature type="repeat" description="ANK" evidence="3">
    <location>
        <begin position="198"/>
        <end position="245"/>
    </location>
</feature>
<dbReference type="PANTHER" id="PTHR24193">
    <property type="entry name" value="ANKYRIN REPEAT PROTEIN"/>
    <property type="match status" value="1"/>
</dbReference>
<feature type="compositionally biased region" description="Acidic residues" evidence="4">
    <location>
        <begin position="344"/>
        <end position="375"/>
    </location>
</feature>
<evidence type="ECO:0000313" key="5">
    <source>
        <dbReference type="EMBL" id="ELR20096.1"/>
    </source>
</evidence>
<dbReference type="RefSeq" id="XP_004342206.1">
    <property type="nucleotide sequence ID" value="XM_004342157.1"/>
</dbReference>
<dbReference type="STRING" id="1257118.L8H6N8"/>
<organism evidence="5 6">
    <name type="scientific">Acanthamoeba castellanii (strain ATCC 30010 / Neff)</name>
    <dbReference type="NCBI Taxonomy" id="1257118"/>
    <lineage>
        <taxon>Eukaryota</taxon>
        <taxon>Amoebozoa</taxon>
        <taxon>Discosea</taxon>
        <taxon>Longamoebia</taxon>
        <taxon>Centramoebida</taxon>
        <taxon>Acanthamoebidae</taxon>
        <taxon>Acanthamoeba</taxon>
    </lineage>
</organism>
<evidence type="ECO:0000256" key="3">
    <source>
        <dbReference type="PROSITE-ProRule" id="PRU00023"/>
    </source>
</evidence>
<gene>
    <name evidence="5" type="ORF">ACA1_114860</name>
</gene>
<dbReference type="PANTHER" id="PTHR24193:SF121">
    <property type="entry name" value="ADA2A-CONTAINING COMPLEX COMPONENT 3, ISOFORM D"/>
    <property type="match status" value="1"/>
</dbReference>
<dbReference type="InterPro" id="IPR002110">
    <property type="entry name" value="Ankyrin_rpt"/>
</dbReference>
<feature type="region of interest" description="Disordered" evidence="4">
    <location>
        <begin position="326"/>
        <end position="404"/>
    </location>
</feature>
<evidence type="ECO:0000256" key="1">
    <source>
        <dbReference type="ARBA" id="ARBA00022737"/>
    </source>
</evidence>
<dbReference type="Gene3D" id="1.25.40.20">
    <property type="entry name" value="Ankyrin repeat-containing domain"/>
    <property type="match status" value="1"/>
</dbReference>
<dbReference type="OrthoDB" id="20872at2759"/>
<dbReference type="SMART" id="SM00248">
    <property type="entry name" value="ANK"/>
    <property type="match status" value="5"/>
</dbReference>
<dbReference type="Pfam" id="PF12796">
    <property type="entry name" value="Ank_2"/>
    <property type="match status" value="1"/>
</dbReference>
<protein>
    <submittedName>
        <fullName evidence="5">Ankyrin repeat containing protein</fullName>
    </submittedName>
</protein>
<reference evidence="5 6" key="1">
    <citation type="journal article" date="2013" name="Genome Biol.">
        <title>Genome of Acanthamoeba castellanii highlights extensive lateral gene transfer and early evolution of tyrosine kinase signaling.</title>
        <authorList>
            <person name="Clarke M."/>
            <person name="Lohan A.J."/>
            <person name="Liu B."/>
            <person name="Lagkouvardos I."/>
            <person name="Roy S."/>
            <person name="Zafar N."/>
            <person name="Bertelli C."/>
            <person name="Schilde C."/>
            <person name="Kianianmomeni A."/>
            <person name="Burglin T.R."/>
            <person name="Frech C."/>
            <person name="Turcotte B."/>
            <person name="Kopec K.O."/>
            <person name="Synnott J.M."/>
            <person name="Choo C."/>
            <person name="Paponov I."/>
            <person name="Finkler A."/>
            <person name="Soon Heng Tan C."/>
            <person name="Hutchins A.P."/>
            <person name="Weinmeier T."/>
            <person name="Rattei T."/>
            <person name="Chu J.S."/>
            <person name="Gimenez G."/>
            <person name="Irimia M."/>
            <person name="Rigden D.J."/>
            <person name="Fitzpatrick D.A."/>
            <person name="Lorenzo-Morales J."/>
            <person name="Bateman A."/>
            <person name="Chiu C.H."/>
            <person name="Tang P."/>
            <person name="Hegemann P."/>
            <person name="Fromm H."/>
            <person name="Raoult D."/>
            <person name="Greub G."/>
            <person name="Miranda-Saavedra D."/>
            <person name="Chen N."/>
            <person name="Nash P."/>
            <person name="Ginger M.L."/>
            <person name="Horn M."/>
            <person name="Schaap P."/>
            <person name="Caler L."/>
            <person name="Loftus B."/>
        </authorList>
    </citation>
    <scope>NUCLEOTIDE SEQUENCE [LARGE SCALE GENOMIC DNA]</scope>
    <source>
        <strain evidence="5 6">Neff</strain>
    </source>
</reference>
<dbReference type="VEuPathDB" id="AmoebaDB:ACA1_114860"/>
<dbReference type="InterPro" id="IPR036770">
    <property type="entry name" value="Ankyrin_rpt-contain_sf"/>
</dbReference>
<dbReference type="GO" id="GO:0045944">
    <property type="term" value="P:positive regulation of transcription by RNA polymerase II"/>
    <property type="evidence" value="ECO:0007669"/>
    <property type="project" value="TreeGrafter"/>
</dbReference>